<dbReference type="Proteomes" id="UP000824076">
    <property type="component" value="Unassembled WGS sequence"/>
</dbReference>
<dbReference type="GO" id="GO:0003676">
    <property type="term" value="F:nucleic acid binding"/>
    <property type="evidence" value="ECO:0007669"/>
    <property type="project" value="InterPro"/>
</dbReference>
<dbReference type="Gene3D" id="3.40.1350.10">
    <property type="match status" value="1"/>
</dbReference>
<evidence type="ECO:0000313" key="3">
    <source>
        <dbReference type="Proteomes" id="UP000824076"/>
    </source>
</evidence>
<name>A0A9D1IL64_9BACT</name>
<gene>
    <name evidence="2" type="ORF">IAD18_03120</name>
</gene>
<reference evidence="2" key="2">
    <citation type="journal article" date="2021" name="PeerJ">
        <title>Extensive microbial diversity within the chicken gut microbiome revealed by metagenomics and culture.</title>
        <authorList>
            <person name="Gilroy R."/>
            <person name="Ravi A."/>
            <person name="Getino M."/>
            <person name="Pursley I."/>
            <person name="Horton D.L."/>
            <person name="Alikhan N.F."/>
            <person name="Baker D."/>
            <person name="Gharbi K."/>
            <person name="Hall N."/>
            <person name="Watson M."/>
            <person name="Adriaenssens E.M."/>
            <person name="Foster-Nyarko E."/>
            <person name="Jarju S."/>
            <person name="Secka A."/>
            <person name="Antonio M."/>
            <person name="Oren A."/>
            <person name="Chaudhuri R.R."/>
            <person name="La Ragione R."/>
            <person name="Hildebrand F."/>
            <person name="Pallen M.J."/>
        </authorList>
    </citation>
    <scope>NUCLEOTIDE SEQUENCE</scope>
    <source>
        <strain evidence="2">17073</strain>
    </source>
</reference>
<comment type="similarity">
    <text evidence="1">Belongs to the UPF0102 family.</text>
</comment>
<proteinExistence type="inferred from homology"/>
<dbReference type="InterPro" id="IPR003509">
    <property type="entry name" value="UPF0102_YraN-like"/>
</dbReference>
<dbReference type="InterPro" id="IPR011335">
    <property type="entry name" value="Restrct_endonuc-II-like"/>
</dbReference>
<organism evidence="2 3">
    <name type="scientific">Candidatus Limisoma intestinavium</name>
    <dbReference type="NCBI Taxonomy" id="2840856"/>
    <lineage>
        <taxon>Bacteria</taxon>
        <taxon>Pseudomonadati</taxon>
        <taxon>Bacteroidota</taxon>
        <taxon>Bacteroidia</taxon>
        <taxon>Bacteroidales</taxon>
        <taxon>Candidatus Limisoma</taxon>
    </lineage>
</organism>
<dbReference type="AlphaFoldDB" id="A0A9D1IL64"/>
<feature type="non-terminal residue" evidence="2">
    <location>
        <position position="47"/>
    </location>
</feature>
<evidence type="ECO:0000256" key="1">
    <source>
        <dbReference type="ARBA" id="ARBA00006738"/>
    </source>
</evidence>
<dbReference type="EMBL" id="DVMS01000090">
    <property type="protein sequence ID" value="HIU38641.1"/>
    <property type="molecule type" value="Genomic_DNA"/>
</dbReference>
<reference evidence="2" key="1">
    <citation type="submission" date="2020-10" db="EMBL/GenBank/DDBJ databases">
        <authorList>
            <person name="Gilroy R."/>
        </authorList>
    </citation>
    <scope>NUCLEOTIDE SEQUENCE</scope>
    <source>
        <strain evidence="2">17073</strain>
    </source>
</reference>
<evidence type="ECO:0000313" key="2">
    <source>
        <dbReference type="EMBL" id="HIU38641.1"/>
    </source>
</evidence>
<dbReference type="SUPFAM" id="SSF52980">
    <property type="entry name" value="Restriction endonuclease-like"/>
    <property type="match status" value="1"/>
</dbReference>
<dbReference type="Pfam" id="PF02021">
    <property type="entry name" value="UPF0102"/>
    <property type="match status" value="1"/>
</dbReference>
<sequence>MAEHNDTGKRGEELAMEFLIKKGYTIRDVNWRWQKCELDMVCEHNGR</sequence>
<comment type="caution">
    <text evidence="2">The sequence shown here is derived from an EMBL/GenBank/DDBJ whole genome shotgun (WGS) entry which is preliminary data.</text>
</comment>
<dbReference type="InterPro" id="IPR011856">
    <property type="entry name" value="tRNA_endonuc-like_dom_sf"/>
</dbReference>
<accession>A0A9D1IL64</accession>
<protein>
    <submittedName>
        <fullName evidence="2">YraN family protein</fullName>
    </submittedName>
</protein>